<dbReference type="InterPro" id="IPR002156">
    <property type="entry name" value="RNaseH_domain"/>
</dbReference>
<keyword evidence="10" id="KW-1185">Reference proteome</keyword>
<evidence type="ECO:0000256" key="3">
    <source>
        <dbReference type="ARBA" id="ARBA00012180"/>
    </source>
</evidence>
<protein>
    <recommendedName>
        <fullName evidence="3">ribonuclease H</fullName>
        <ecNumber evidence="3">3.1.26.4</ecNumber>
    </recommendedName>
</protein>
<dbReference type="GO" id="GO:0046872">
    <property type="term" value="F:metal ion binding"/>
    <property type="evidence" value="ECO:0007669"/>
    <property type="project" value="UniProtKB-KW"/>
</dbReference>
<gene>
    <name evidence="9" type="ORF">AVEN_253072_1</name>
</gene>
<organism evidence="9 10">
    <name type="scientific">Araneus ventricosus</name>
    <name type="common">Orbweaver spider</name>
    <name type="synonym">Epeira ventricosa</name>
    <dbReference type="NCBI Taxonomy" id="182803"/>
    <lineage>
        <taxon>Eukaryota</taxon>
        <taxon>Metazoa</taxon>
        <taxon>Ecdysozoa</taxon>
        <taxon>Arthropoda</taxon>
        <taxon>Chelicerata</taxon>
        <taxon>Arachnida</taxon>
        <taxon>Araneae</taxon>
        <taxon>Araneomorphae</taxon>
        <taxon>Entelegynae</taxon>
        <taxon>Araneoidea</taxon>
        <taxon>Araneidae</taxon>
        <taxon>Araneus</taxon>
    </lineage>
</organism>
<dbReference type="GO" id="GO:0043137">
    <property type="term" value="P:DNA replication, removal of RNA primer"/>
    <property type="evidence" value="ECO:0007669"/>
    <property type="project" value="TreeGrafter"/>
</dbReference>
<dbReference type="PROSITE" id="PS50879">
    <property type="entry name" value="RNASE_H_1"/>
    <property type="match status" value="1"/>
</dbReference>
<evidence type="ECO:0000256" key="7">
    <source>
        <dbReference type="ARBA" id="ARBA00022801"/>
    </source>
</evidence>
<keyword evidence="5" id="KW-0479">Metal-binding</keyword>
<comment type="catalytic activity">
    <reaction evidence="1">
        <text>Endonucleolytic cleavage to 5'-phosphomonoester.</text>
        <dbReference type="EC" id="3.1.26.4"/>
    </reaction>
</comment>
<evidence type="ECO:0000313" key="10">
    <source>
        <dbReference type="Proteomes" id="UP000499080"/>
    </source>
</evidence>
<dbReference type="OrthoDB" id="6515318at2759"/>
<dbReference type="InterPro" id="IPR012337">
    <property type="entry name" value="RNaseH-like_sf"/>
</dbReference>
<dbReference type="PANTHER" id="PTHR10642">
    <property type="entry name" value="RIBONUCLEASE H1"/>
    <property type="match status" value="1"/>
</dbReference>
<evidence type="ECO:0000256" key="4">
    <source>
        <dbReference type="ARBA" id="ARBA00022722"/>
    </source>
</evidence>
<dbReference type="InterPro" id="IPR050092">
    <property type="entry name" value="RNase_H"/>
</dbReference>
<evidence type="ECO:0000256" key="6">
    <source>
        <dbReference type="ARBA" id="ARBA00022759"/>
    </source>
</evidence>
<reference evidence="9 10" key="1">
    <citation type="journal article" date="2019" name="Sci. Rep.">
        <title>Orb-weaving spider Araneus ventricosus genome elucidates the spidroin gene catalogue.</title>
        <authorList>
            <person name="Kono N."/>
            <person name="Nakamura H."/>
            <person name="Ohtoshi R."/>
            <person name="Moran D.A.P."/>
            <person name="Shinohara A."/>
            <person name="Yoshida Y."/>
            <person name="Fujiwara M."/>
            <person name="Mori M."/>
            <person name="Tomita M."/>
            <person name="Arakawa K."/>
        </authorList>
    </citation>
    <scope>NUCLEOTIDE SEQUENCE [LARGE SCALE GENOMIC DNA]</scope>
</reference>
<keyword evidence="4" id="KW-0540">Nuclease</keyword>
<name>A0A4Y2MHW1_ARAVE</name>
<evidence type="ECO:0000256" key="1">
    <source>
        <dbReference type="ARBA" id="ARBA00000077"/>
    </source>
</evidence>
<feature type="domain" description="RNase H type-1" evidence="8">
    <location>
        <begin position="50"/>
        <end position="176"/>
    </location>
</feature>
<keyword evidence="7" id="KW-0378">Hydrolase</keyword>
<dbReference type="PANTHER" id="PTHR10642:SF26">
    <property type="entry name" value="RIBONUCLEASE H1"/>
    <property type="match status" value="1"/>
</dbReference>
<dbReference type="SUPFAM" id="SSF53098">
    <property type="entry name" value="Ribonuclease H-like"/>
    <property type="match status" value="1"/>
</dbReference>
<dbReference type="EC" id="3.1.26.4" evidence="3"/>
<dbReference type="GO" id="GO:0004523">
    <property type="term" value="F:RNA-DNA hybrid ribonuclease activity"/>
    <property type="evidence" value="ECO:0007669"/>
    <property type="project" value="UniProtKB-EC"/>
</dbReference>
<keyword evidence="6" id="KW-0255">Endonuclease</keyword>
<evidence type="ECO:0000256" key="2">
    <source>
        <dbReference type="ARBA" id="ARBA00005300"/>
    </source>
</evidence>
<comment type="similarity">
    <text evidence="2">Belongs to the RNase H family.</text>
</comment>
<dbReference type="Gene3D" id="3.30.420.10">
    <property type="entry name" value="Ribonuclease H-like superfamily/Ribonuclease H"/>
    <property type="match status" value="1"/>
</dbReference>
<dbReference type="InterPro" id="IPR036397">
    <property type="entry name" value="RNaseH_sf"/>
</dbReference>
<proteinExistence type="inferred from homology"/>
<evidence type="ECO:0000313" key="9">
    <source>
        <dbReference type="EMBL" id="GBN26159.1"/>
    </source>
</evidence>
<accession>A0A4Y2MHW1</accession>
<evidence type="ECO:0000256" key="5">
    <source>
        <dbReference type="ARBA" id="ARBA00022723"/>
    </source>
</evidence>
<dbReference type="CDD" id="cd09276">
    <property type="entry name" value="Rnase_HI_RT_non_LTR"/>
    <property type="match status" value="1"/>
</dbReference>
<sequence length="324" mass="37037">METALYRIKHNLPNPNFLGVHLESDQAERYPPSWRHPSSINPVNWDQLSPVFSLGIFTDGSKINGQVGAAFSVFDPAHTGDFQFRLDNHCSVFQAELTAIKQALLWKQLHRPSIHCHLFTDSMSSLKALQKFKPNNNLVEEIQGLIDGTISLHWVKAHIGIVGNEVADKAAKEASTRPTPDIHLGIPERSFKTHIRSLLLKEWQERWNRNDAKGRYTYSIFPKVSTKRCVDNHLLSQVVTNHGLCPQYLKRFNLRACNCRCGADIDDGIQHYLFWCPLLDSSRSLIRPGMPIPQILQNKNKIKEVKSILNFLFGHQQDIFEEDI</sequence>
<dbReference type="AlphaFoldDB" id="A0A4Y2MHW1"/>
<comment type="caution">
    <text evidence="9">The sequence shown here is derived from an EMBL/GenBank/DDBJ whole genome shotgun (WGS) entry which is preliminary data.</text>
</comment>
<dbReference type="GO" id="GO:0003676">
    <property type="term" value="F:nucleic acid binding"/>
    <property type="evidence" value="ECO:0007669"/>
    <property type="project" value="InterPro"/>
</dbReference>
<dbReference type="EMBL" id="BGPR01007346">
    <property type="protein sequence ID" value="GBN26159.1"/>
    <property type="molecule type" value="Genomic_DNA"/>
</dbReference>
<dbReference type="Proteomes" id="UP000499080">
    <property type="component" value="Unassembled WGS sequence"/>
</dbReference>
<evidence type="ECO:0000259" key="8">
    <source>
        <dbReference type="PROSITE" id="PS50879"/>
    </source>
</evidence>
<dbReference type="Pfam" id="PF00075">
    <property type="entry name" value="RNase_H"/>
    <property type="match status" value="1"/>
</dbReference>